<feature type="region of interest" description="Disordered" evidence="1">
    <location>
        <begin position="1"/>
        <end position="81"/>
    </location>
</feature>
<dbReference type="Proteomes" id="UP000515908">
    <property type="component" value="Chromosome 09"/>
</dbReference>
<dbReference type="EMBL" id="LR877153">
    <property type="protein sequence ID" value="CAD2217699.1"/>
    <property type="molecule type" value="Genomic_DNA"/>
</dbReference>
<dbReference type="AlphaFoldDB" id="A0A7G2CDX3"/>
<sequence>MNTSTGSRKSRNRLVFVSRPKKKRTPVTAVPVFRNPLQPADSPPPSETRLPYGGEESISSSAPEESPPLDHSPVLGEDSAPFAQENHDNREEEVHRDDYYLTGVKVHFLSLPPLPLALVLSYCTHEVVLQLRQVNRLFNQLYLTDVVANCFQTLPGREEALLGGTNAAGGPLTAHGGRVADIIVKRRQAYRQCRLVEDRRRQAWQYHTIGLAKKEEDPLHELRRAQAATALAAHSLQVAVTEYLHYCSRQRMVRYNIRNGLFNLTTFGAKPGVPGLEGVPLFKLLLHETDDPLHRGQVCILPGGVLGIWFYEETDFCIYVKQKKSQYLRSVGAFAGQDYYEEEVFYQKYMDQNTRDNANRYLFWPKNKKRTRLTVGRATTFM</sequence>
<name>A0A7G2CDX3_9TRYP</name>
<evidence type="ECO:0000313" key="2">
    <source>
        <dbReference type="EMBL" id="CAD2217699.1"/>
    </source>
</evidence>
<keyword evidence="3" id="KW-1185">Reference proteome</keyword>
<dbReference type="VEuPathDB" id="TriTrypDB:ADEAN_000517900"/>
<feature type="compositionally biased region" description="Low complexity" evidence="1">
    <location>
        <begin position="55"/>
        <end position="64"/>
    </location>
</feature>
<organism evidence="2 3">
    <name type="scientific">Angomonas deanei</name>
    <dbReference type="NCBI Taxonomy" id="59799"/>
    <lineage>
        <taxon>Eukaryota</taxon>
        <taxon>Discoba</taxon>
        <taxon>Euglenozoa</taxon>
        <taxon>Kinetoplastea</taxon>
        <taxon>Metakinetoplastina</taxon>
        <taxon>Trypanosomatida</taxon>
        <taxon>Trypanosomatidae</taxon>
        <taxon>Strigomonadinae</taxon>
        <taxon>Angomonas</taxon>
    </lineage>
</organism>
<evidence type="ECO:0008006" key="4">
    <source>
        <dbReference type="Google" id="ProtNLM"/>
    </source>
</evidence>
<reference evidence="2 3" key="1">
    <citation type="submission" date="2020-08" db="EMBL/GenBank/DDBJ databases">
        <authorList>
            <person name="Newling K."/>
            <person name="Davey J."/>
            <person name="Forrester S."/>
        </authorList>
    </citation>
    <scope>NUCLEOTIDE SEQUENCE [LARGE SCALE GENOMIC DNA]</scope>
    <source>
        <strain evidence="3">Crithidia deanei Carvalho (ATCC PRA-265)</strain>
    </source>
</reference>
<proteinExistence type="predicted"/>
<evidence type="ECO:0000313" key="3">
    <source>
        <dbReference type="Proteomes" id="UP000515908"/>
    </source>
</evidence>
<accession>A0A7G2CDX3</accession>
<protein>
    <recommendedName>
        <fullName evidence="4">F-box domain-containing protein</fullName>
    </recommendedName>
</protein>
<evidence type="ECO:0000256" key="1">
    <source>
        <dbReference type="SAM" id="MobiDB-lite"/>
    </source>
</evidence>
<gene>
    <name evidence="2" type="ORF">ADEAN_000517900</name>
</gene>